<comment type="similarity">
    <text evidence="1 4">Belongs to the eukaryotic ribosomal protein eL15 family.</text>
</comment>
<dbReference type="PANTHER" id="PTHR11847">
    <property type="entry name" value="RIBOSOMAL PROTEIN L15"/>
    <property type="match status" value="1"/>
</dbReference>
<evidence type="ECO:0000313" key="5">
    <source>
        <dbReference type="EMBL" id="CAI3973701.1"/>
    </source>
</evidence>
<dbReference type="EMBL" id="CAMXCT010000092">
    <property type="protein sequence ID" value="CAI3973701.1"/>
    <property type="molecule type" value="Genomic_DNA"/>
</dbReference>
<dbReference type="Gene3D" id="3.40.1120.10">
    <property type="entry name" value="Ribosomal protein l15e"/>
    <property type="match status" value="1"/>
</dbReference>
<reference evidence="5" key="1">
    <citation type="submission" date="2022-10" db="EMBL/GenBank/DDBJ databases">
        <authorList>
            <person name="Chen Y."/>
            <person name="Dougan E. K."/>
            <person name="Chan C."/>
            <person name="Rhodes N."/>
            <person name="Thang M."/>
        </authorList>
    </citation>
    <scope>NUCLEOTIDE SEQUENCE</scope>
</reference>
<evidence type="ECO:0000256" key="1">
    <source>
        <dbReference type="ARBA" id="ARBA00006857"/>
    </source>
</evidence>
<dbReference type="Proteomes" id="UP001152797">
    <property type="component" value="Unassembled WGS sequence"/>
</dbReference>
<dbReference type="GO" id="GO:0022625">
    <property type="term" value="C:cytosolic large ribosomal subunit"/>
    <property type="evidence" value="ECO:0007669"/>
    <property type="project" value="TreeGrafter"/>
</dbReference>
<dbReference type="NCBIfam" id="NF003269">
    <property type="entry name" value="PRK04243.1"/>
    <property type="match status" value="1"/>
</dbReference>
<sequence length="995" mass="112373">MGAYKYLEEMWRKKQSDVMRFLARLRNWEFRQLPAVHRCSKPTRPDKARKVGYKAKQGYCIYRVRVKRGDRKKRVAKGIVYGKPTNQGINKWKSVRNLRSIAEERVGRKCGSLRVLNSYWVAQDAVHKWYEVVMVDPFHTVIRNDPRINWICKPVMKHRELRGLTAAGRKARGLLKKGKRATKIRPSYRAVYRRHSLMPLPLSTSSAAQYNRTVKVAVLLSFTDTARLLNFCLFLCPDVYLLDISNWTHFPLRGQLAVLGKSAAAWEAGSSRVARALSPEQELPPSGCRTAYGGRSMENAYAGHPGLGQAEVDPTTAIDIILDGTRAAPRCHSSVAMFPLELAILAAQRWTERRSALVTVVSPVGAVLSSGISPEMGPELTPSGQVSPLPSLPSLESVAAKADFAVDRNPEPNRDWRGFTKLALQQHDWVENGCSHEAPGSLARDWSQIDDSLFLNRPAESAESVESLSDSEHAAKVLVSDLFTRQVLREELRWRFCILEAAAHEVPGILALLRWPDLTRPEAVRDPRDPSVKAGNTWAPFPNELSAFALVWWQAAGLAPVDNSSSMELEALSLLNSNIHLEYRLRRDTLFALHSMPFPLREDFTTGENWDLRGQRFWPIWCSWAQWLCLIVDVGDPDTSPEGFWQRDGEVLCVKGNKIYWLSVEGEARELSWTSATSFVCCLCDSSECAATSDGDRLQWADEDVWTRLGPAELEMLTVSLNPFCLCRFLNSTSGLKDVRDVRNLMSKESSDLTAGLRAEYAKLFSLLPADEESWMRFQHAVKHLPELVEQRRRRYSIDLIRSDFDVLYVGHSFLHMDSKVLPDENGDMTGFLEFQSWLPGTARILCNDIGRLHRDDLMENLFILPEDQVSETLPLGHFDAVWLRNCTATLTSHALKVFAAILKAACRTIGSCCKNREDWEKLRRPKVSQSHSMPWCHLLHNEVGGFLIATPAYLDDGHVIPCDLEAVWVEGPRSASLTLQSCRTWRKIAGQRAS</sequence>
<gene>
    <name evidence="5" type="ORF">C1SCF055_LOCUS2175</name>
</gene>
<evidence type="ECO:0000256" key="2">
    <source>
        <dbReference type="ARBA" id="ARBA00022980"/>
    </source>
</evidence>
<dbReference type="AlphaFoldDB" id="A0A9P1FF28"/>
<dbReference type="Pfam" id="PF00827">
    <property type="entry name" value="Ribosomal_L15e"/>
    <property type="match status" value="1"/>
</dbReference>
<evidence type="ECO:0000313" key="6">
    <source>
        <dbReference type="EMBL" id="CAL1127076.1"/>
    </source>
</evidence>
<organism evidence="5">
    <name type="scientific">Cladocopium goreaui</name>
    <dbReference type="NCBI Taxonomy" id="2562237"/>
    <lineage>
        <taxon>Eukaryota</taxon>
        <taxon>Sar</taxon>
        <taxon>Alveolata</taxon>
        <taxon>Dinophyceae</taxon>
        <taxon>Suessiales</taxon>
        <taxon>Symbiodiniaceae</taxon>
        <taxon>Cladocopium</taxon>
    </lineage>
</organism>
<proteinExistence type="inferred from homology"/>
<name>A0A9P1FF28_9DINO</name>
<dbReference type="InterPro" id="IPR024794">
    <property type="entry name" value="Rbsml_eL15_core_dom_sf"/>
</dbReference>
<dbReference type="PANTHER" id="PTHR11847:SF4">
    <property type="entry name" value="LARGE RIBOSOMAL SUBUNIT PROTEIN EL15"/>
    <property type="match status" value="1"/>
</dbReference>
<dbReference type="GO" id="GO:0003735">
    <property type="term" value="F:structural constituent of ribosome"/>
    <property type="evidence" value="ECO:0007669"/>
    <property type="project" value="InterPro"/>
</dbReference>
<protein>
    <recommendedName>
        <fullName evidence="4">Ribosomal protein L15</fullName>
    </recommendedName>
</protein>
<dbReference type="FunFam" id="3.40.1120.10:FF:000001">
    <property type="entry name" value="Ribosomal protein L15"/>
    <property type="match status" value="1"/>
</dbReference>
<dbReference type="InterPro" id="IPR012678">
    <property type="entry name" value="Ribosomal_uL23/eL15/eS24_sf"/>
</dbReference>
<reference evidence="6" key="2">
    <citation type="submission" date="2024-04" db="EMBL/GenBank/DDBJ databases">
        <authorList>
            <person name="Chen Y."/>
            <person name="Shah S."/>
            <person name="Dougan E. K."/>
            <person name="Thang M."/>
            <person name="Chan C."/>
        </authorList>
    </citation>
    <scope>NUCLEOTIDE SEQUENCE [LARGE SCALE GENOMIC DNA]</scope>
</reference>
<dbReference type="GO" id="GO:0003723">
    <property type="term" value="F:RNA binding"/>
    <property type="evidence" value="ECO:0007669"/>
    <property type="project" value="TreeGrafter"/>
</dbReference>
<evidence type="ECO:0000313" key="7">
    <source>
        <dbReference type="Proteomes" id="UP001152797"/>
    </source>
</evidence>
<dbReference type="SUPFAM" id="SSF54189">
    <property type="entry name" value="Ribosomal proteins S24e, L23 and L15e"/>
    <property type="match status" value="1"/>
</dbReference>
<comment type="caution">
    <text evidence="5">The sequence shown here is derived from an EMBL/GenBank/DDBJ whole genome shotgun (WGS) entry which is preliminary data.</text>
</comment>
<accession>A0A9P1FF28</accession>
<dbReference type="OrthoDB" id="10255148at2759"/>
<keyword evidence="7" id="KW-1185">Reference proteome</keyword>
<keyword evidence="3 4" id="KW-0687">Ribonucleoprotein</keyword>
<dbReference type="GO" id="GO:0002181">
    <property type="term" value="P:cytoplasmic translation"/>
    <property type="evidence" value="ECO:0007669"/>
    <property type="project" value="TreeGrafter"/>
</dbReference>
<dbReference type="EMBL" id="CAMXCT020000092">
    <property type="protein sequence ID" value="CAL1127076.1"/>
    <property type="molecule type" value="Genomic_DNA"/>
</dbReference>
<dbReference type="InterPro" id="IPR000439">
    <property type="entry name" value="Ribosomal_eL15"/>
</dbReference>
<dbReference type="SMART" id="SM01384">
    <property type="entry name" value="Ribosomal_L15e"/>
    <property type="match status" value="1"/>
</dbReference>
<dbReference type="EMBL" id="CAMXCT030000092">
    <property type="protein sequence ID" value="CAL4761013.1"/>
    <property type="molecule type" value="Genomic_DNA"/>
</dbReference>
<keyword evidence="2 4" id="KW-0689">Ribosomal protein</keyword>
<evidence type="ECO:0000256" key="4">
    <source>
        <dbReference type="RuleBase" id="RU000663"/>
    </source>
</evidence>
<evidence type="ECO:0000256" key="3">
    <source>
        <dbReference type="ARBA" id="ARBA00023274"/>
    </source>
</evidence>